<evidence type="ECO:0000313" key="2">
    <source>
        <dbReference type="Proteomes" id="UP000475862"/>
    </source>
</evidence>
<dbReference type="EMBL" id="VYZN01001367">
    <property type="protein sequence ID" value="KAE9522323.1"/>
    <property type="molecule type" value="Genomic_DNA"/>
</dbReference>
<protein>
    <submittedName>
        <fullName evidence="1">Uncharacterized protein</fullName>
    </submittedName>
</protein>
<dbReference type="OrthoDB" id="6630634at2759"/>
<dbReference type="Proteomes" id="UP000475862">
    <property type="component" value="Unassembled WGS sequence"/>
</dbReference>
<gene>
    <name evidence="1" type="ORF">AGLY_017269</name>
</gene>
<name>A0A6G0SVD8_APHGL</name>
<keyword evidence="2" id="KW-1185">Reference proteome</keyword>
<organism evidence="1 2">
    <name type="scientific">Aphis glycines</name>
    <name type="common">Soybean aphid</name>
    <dbReference type="NCBI Taxonomy" id="307491"/>
    <lineage>
        <taxon>Eukaryota</taxon>
        <taxon>Metazoa</taxon>
        <taxon>Ecdysozoa</taxon>
        <taxon>Arthropoda</taxon>
        <taxon>Hexapoda</taxon>
        <taxon>Insecta</taxon>
        <taxon>Pterygota</taxon>
        <taxon>Neoptera</taxon>
        <taxon>Paraneoptera</taxon>
        <taxon>Hemiptera</taxon>
        <taxon>Sternorrhyncha</taxon>
        <taxon>Aphidomorpha</taxon>
        <taxon>Aphidoidea</taxon>
        <taxon>Aphididae</taxon>
        <taxon>Aphidini</taxon>
        <taxon>Aphis</taxon>
        <taxon>Aphis</taxon>
    </lineage>
</organism>
<sequence length="229" mass="27102">MFSKGIHACANSMQILRKDKITVSVIDAVNTFNDEYLKYLYHEGNVIRHEFRAIKMLNTKQNLNEDDFSKNYRMKYLTKIQEFHFDGSQKYTFHTSQIYLKKQYPNRCVLYLNVKTMDLLLVWNIYNLFFNSYNELFHKSPFPTAQYRNKTIFFLIAHALQHFIEVSLCTWHYMKAGLRKGAPDDVGGCLKKTTDRVVAQEYVKKLEGHSMQSKKHNIPPEIPSFKDTF</sequence>
<proteinExistence type="predicted"/>
<accession>A0A6G0SVD8</accession>
<reference evidence="1 2" key="1">
    <citation type="submission" date="2019-08" db="EMBL/GenBank/DDBJ databases">
        <title>The genome of the soybean aphid Biotype 1, its phylome, world population structure and adaptation to the North American continent.</title>
        <authorList>
            <person name="Giordano R."/>
            <person name="Donthu R.K."/>
            <person name="Hernandez A.G."/>
            <person name="Wright C.L."/>
            <person name="Zimin A.V."/>
        </authorList>
    </citation>
    <scope>NUCLEOTIDE SEQUENCE [LARGE SCALE GENOMIC DNA]</scope>
    <source>
        <tissue evidence="1">Whole aphids</tissue>
    </source>
</reference>
<evidence type="ECO:0000313" key="1">
    <source>
        <dbReference type="EMBL" id="KAE9522323.1"/>
    </source>
</evidence>
<comment type="caution">
    <text evidence="1">The sequence shown here is derived from an EMBL/GenBank/DDBJ whole genome shotgun (WGS) entry which is preliminary data.</text>
</comment>
<dbReference type="AlphaFoldDB" id="A0A6G0SVD8"/>